<dbReference type="GO" id="GO:0000287">
    <property type="term" value="F:magnesium ion binding"/>
    <property type="evidence" value="ECO:0007669"/>
    <property type="project" value="UniProtKB-UniRule"/>
</dbReference>
<feature type="non-terminal residue" evidence="8">
    <location>
        <position position="1"/>
    </location>
</feature>
<evidence type="ECO:0000256" key="1">
    <source>
        <dbReference type="ARBA" id="ARBA00005142"/>
    </source>
</evidence>
<dbReference type="Gene3D" id="2.70.40.10">
    <property type="match status" value="1"/>
</dbReference>
<dbReference type="PANTHER" id="PTHR11241:SF0">
    <property type="entry name" value="DEOXYURIDINE 5'-TRIPHOSPHATE NUCLEOTIDOHYDROLASE"/>
    <property type="match status" value="1"/>
</dbReference>
<dbReference type="STRING" id="215637.A0A4P9ZLW0"/>
<organism evidence="8 9">
    <name type="scientific">Dimargaris cristalligena</name>
    <dbReference type="NCBI Taxonomy" id="215637"/>
    <lineage>
        <taxon>Eukaryota</taxon>
        <taxon>Fungi</taxon>
        <taxon>Fungi incertae sedis</taxon>
        <taxon>Zoopagomycota</taxon>
        <taxon>Kickxellomycotina</taxon>
        <taxon>Dimargaritomycetes</taxon>
        <taxon>Dimargaritales</taxon>
        <taxon>Dimargaritaceae</taxon>
        <taxon>Dimargaris</taxon>
    </lineage>
</organism>
<sequence>AAGFDIPCIRNQDLLPETTYVISLGIHIEPPDGYFIQLHLRSSSAKRGLILQAGIIDSNYRGIIQFVIFNSSPSVFSICKGDYIVQGILNKHYPVSPIISDNLSTTLCQNQGFGSS</sequence>
<comment type="function">
    <text evidence="6">Involved in nucleotide metabolism via production of dUMP, the immediate precursor of thymidine nucleotides, and decreases the intracellular concentration of dUTP so that uracil cannot be incorporated into DNA.</text>
</comment>
<evidence type="ECO:0000259" key="7">
    <source>
        <dbReference type="Pfam" id="PF00692"/>
    </source>
</evidence>
<dbReference type="AlphaFoldDB" id="A0A4P9ZLW0"/>
<dbReference type="InterPro" id="IPR008181">
    <property type="entry name" value="dUTPase"/>
</dbReference>
<comment type="similarity">
    <text evidence="2 6">Belongs to the dUTPase family.</text>
</comment>
<dbReference type="CDD" id="cd07557">
    <property type="entry name" value="trimeric_dUTPase"/>
    <property type="match status" value="1"/>
</dbReference>
<evidence type="ECO:0000256" key="3">
    <source>
        <dbReference type="ARBA" id="ARBA00011233"/>
    </source>
</evidence>
<evidence type="ECO:0000313" key="9">
    <source>
        <dbReference type="Proteomes" id="UP000268162"/>
    </source>
</evidence>
<gene>
    <name evidence="8" type="ORF">BJ085DRAFT_5334</name>
</gene>
<dbReference type="InterPro" id="IPR036157">
    <property type="entry name" value="dUTPase-like_sf"/>
</dbReference>
<comment type="catalytic activity">
    <reaction evidence="6">
        <text>dUTP + H2O = dUMP + diphosphate + H(+)</text>
        <dbReference type="Rhea" id="RHEA:10248"/>
        <dbReference type="ChEBI" id="CHEBI:15377"/>
        <dbReference type="ChEBI" id="CHEBI:15378"/>
        <dbReference type="ChEBI" id="CHEBI:33019"/>
        <dbReference type="ChEBI" id="CHEBI:61555"/>
        <dbReference type="ChEBI" id="CHEBI:246422"/>
        <dbReference type="EC" id="3.6.1.23"/>
    </reaction>
</comment>
<comment type="subunit">
    <text evidence="3 6">Homotrimer.</text>
</comment>
<dbReference type="SUPFAM" id="SSF51283">
    <property type="entry name" value="dUTPase-like"/>
    <property type="match status" value="1"/>
</dbReference>
<keyword evidence="6" id="KW-0479">Metal-binding</keyword>
<dbReference type="InterPro" id="IPR029054">
    <property type="entry name" value="dUTPase-like"/>
</dbReference>
<keyword evidence="6" id="KW-0460">Magnesium</keyword>
<comment type="cofactor">
    <cofactor evidence="6">
        <name>Mg(2+)</name>
        <dbReference type="ChEBI" id="CHEBI:18420"/>
    </cofactor>
</comment>
<evidence type="ECO:0000256" key="5">
    <source>
        <dbReference type="ARBA" id="ARBA00023080"/>
    </source>
</evidence>
<dbReference type="Proteomes" id="UP000268162">
    <property type="component" value="Unassembled WGS sequence"/>
</dbReference>
<name>A0A4P9ZLW0_9FUNG</name>
<dbReference type="GO" id="GO:0046081">
    <property type="term" value="P:dUTP catabolic process"/>
    <property type="evidence" value="ECO:0007669"/>
    <property type="project" value="UniProtKB-UniRule"/>
</dbReference>
<dbReference type="UniPathway" id="UPA00610">
    <property type="reaction ID" value="UER00666"/>
</dbReference>
<proteinExistence type="inferred from homology"/>
<keyword evidence="4 6" id="KW-0378">Hydrolase</keyword>
<dbReference type="Pfam" id="PF00692">
    <property type="entry name" value="dUTPase"/>
    <property type="match status" value="1"/>
</dbReference>
<feature type="domain" description="dUTPase-like" evidence="7">
    <location>
        <begin position="1"/>
        <end position="116"/>
    </location>
</feature>
<accession>A0A4P9ZLW0</accession>
<keyword evidence="9" id="KW-1185">Reference proteome</keyword>
<comment type="pathway">
    <text evidence="1 6">Pyrimidine metabolism; dUMP biosynthesis; dUMP from dCTP (dUTP route): step 2/2.</text>
</comment>
<dbReference type="PANTHER" id="PTHR11241">
    <property type="entry name" value="DEOXYURIDINE 5'-TRIPHOSPHATE NUCLEOTIDOHYDROLASE"/>
    <property type="match status" value="1"/>
</dbReference>
<evidence type="ECO:0000313" key="8">
    <source>
        <dbReference type="EMBL" id="RKP33210.1"/>
    </source>
</evidence>
<evidence type="ECO:0000256" key="4">
    <source>
        <dbReference type="ARBA" id="ARBA00022801"/>
    </source>
</evidence>
<dbReference type="EC" id="3.6.1.23" evidence="6"/>
<evidence type="ECO:0000256" key="6">
    <source>
        <dbReference type="RuleBase" id="RU367024"/>
    </source>
</evidence>
<dbReference type="GO" id="GO:0006226">
    <property type="term" value="P:dUMP biosynthetic process"/>
    <property type="evidence" value="ECO:0007669"/>
    <property type="project" value="UniProtKB-UniRule"/>
</dbReference>
<dbReference type="InterPro" id="IPR033704">
    <property type="entry name" value="dUTPase_trimeric"/>
</dbReference>
<keyword evidence="5 6" id="KW-0546">Nucleotide metabolism</keyword>
<dbReference type="EMBL" id="ML004200">
    <property type="protein sequence ID" value="RKP33210.1"/>
    <property type="molecule type" value="Genomic_DNA"/>
</dbReference>
<feature type="non-terminal residue" evidence="8">
    <location>
        <position position="116"/>
    </location>
</feature>
<protein>
    <recommendedName>
        <fullName evidence="6">Deoxyuridine 5'-triphosphate nucleotidohydrolase</fullName>
        <shortName evidence="6">dUTPase</shortName>
        <ecNumber evidence="6">3.6.1.23</ecNumber>
    </recommendedName>
    <alternativeName>
        <fullName evidence="6">dUTP pyrophosphatase</fullName>
    </alternativeName>
</protein>
<evidence type="ECO:0000256" key="2">
    <source>
        <dbReference type="ARBA" id="ARBA00006581"/>
    </source>
</evidence>
<dbReference type="GO" id="GO:0004170">
    <property type="term" value="F:dUTP diphosphatase activity"/>
    <property type="evidence" value="ECO:0007669"/>
    <property type="project" value="UniProtKB-UniRule"/>
</dbReference>
<reference evidence="9" key="1">
    <citation type="journal article" date="2018" name="Nat. Microbiol.">
        <title>Leveraging single-cell genomics to expand the fungal tree of life.</title>
        <authorList>
            <person name="Ahrendt S.R."/>
            <person name="Quandt C.A."/>
            <person name="Ciobanu D."/>
            <person name="Clum A."/>
            <person name="Salamov A."/>
            <person name="Andreopoulos B."/>
            <person name="Cheng J.F."/>
            <person name="Woyke T."/>
            <person name="Pelin A."/>
            <person name="Henrissat B."/>
            <person name="Reynolds N.K."/>
            <person name="Benny G.L."/>
            <person name="Smith M.E."/>
            <person name="James T.Y."/>
            <person name="Grigoriev I.V."/>
        </authorList>
    </citation>
    <scope>NUCLEOTIDE SEQUENCE [LARGE SCALE GENOMIC DNA]</scope>
    <source>
        <strain evidence="9">RSA 468</strain>
    </source>
</reference>